<protein>
    <submittedName>
        <fullName evidence="1">Uncharacterized protein</fullName>
    </submittedName>
</protein>
<evidence type="ECO:0000313" key="1">
    <source>
        <dbReference type="EMBL" id="CAA9503067.1"/>
    </source>
</evidence>
<dbReference type="AlphaFoldDB" id="A0A6J4SR78"/>
<organism evidence="1">
    <name type="scientific">uncultured Segetibacter sp</name>
    <dbReference type="NCBI Taxonomy" id="481133"/>
    <lineage>
        <taxon>Bacteria</taxon>
        <taxon>Pseudomonadati</taxon>
        <taxon>Bacteroidota</taxon>
        <taxon>Chitinophagia</taxon>
        <taxon>Chitinophagales</taxon>
        <taxon>Chitinophagaceae</taxon>
        <taxon>Segetibacter</taxon>
        <taxon>environmental samples</taxon>
    </lineage>
</organism>
<sequence>MLNFNINTEMKASQFANPGEDRIRIKGLRMFTRNESNSICRTLILIIKHCLLNIKRKVCKFHEV</sequence>
<accession>A0A6J4SR78</accession>
<dbReference type="EMBL" id="CADCVN010000802">
    <property type="protein sequence ID" value="CAA9503067.1"/>
    <property type="molecule type" value="Genomic_DNA"/>
</dbReference>
<name>A0A6J4SR78_9BACT</name>
<gene>
    <name evidence="1" type="ORF">AVDCRST_MAG96-2080</name>
</gene>
<proteinExistence type="predicted"/>
<reference evidence="1" key="1">
    <citation type="submission" date="2020-02" db="EMBL/GenBank/DDBJ databases">
        <authorList>
            <person name="Meier V. D."/>
        </authorList>
    </citation>
    <scope>NUCLEOTIDE SEQUENCE</scope>
    <source>
        <strain evidence="1">AVDCRST_MAG96</strain>
    </source>
</reference>